<dbReference type="AlphaFoldDB" id="A0A6J6FC69"/>
<dbReference type="InterPro" id="IPR012340">
    <property type="entry name" value="NA-bd_OB-fold"/>
</dbReference>
<dbReference type="Gene3D" id="6.10.30.10">
    <property type="match status" value="1"/>
</dbReference>
<dbReference type="SUPFAM" id="SSF50249">
    <property type="entry name" value="Nucleic acid-binding proteins"/>
    <property type="match status" value="1"/>
</dbReference>
<dbReference type="InterPro" id="IPR022002">
    <property type="entry name" value="ChsH2_Znr"/>
</dbReference>
<evidence type="ECO:0000259" key="1">
    <source>
        <dbReference type="Pfam" id="PF01796"/>
    </source>
</evidence>
<name>A0A6J6FC69_9ZZZZ</name>
<evidence type="ECO:0000259" key="2">
    <source>
        <dbReference type="Pfam" id="PF12172"/>
    </source>
</evidence>
<dbReference type="InterPro" id="IPR052513">
    <property type="entry name" value="Thioester_dehydratase-like"/>
</dbReference>
<gene>
    <name evidence="3" type="ORF">UFOPK1722_01385</name>
</gene>
<feature type="domain" description="ChsH2 C-terminal OB-fold" evidence="1">
    <location>
        <begin position="69"/>
        <end position="133"/>
    </location>
</feature>
<dbReference type="Pfam" id="PF01796">
    <property type="entry name" value="OB_ChsH2_C"/>
    <property type="match status" value="1"/>
</dbReference>
<dbReference type="EMBL" id="CAEZTS010000134">
    <property type="protein sequence ID" value="CAB4586462.1"/>
    <property type="molecule type" value="Genomic_DNA"/>
</dbReference>
<accession>A0A6J6FC69</accession>
<dbReference type="InterPro" id="IPR002878">
    <property type="entry name" value="ChsH2_C"/>
</dbReference>
<evidence type="ECO:0000313" key="3">
    <source>
        <dbReference type="EMBL" id="CAB4586462.1"/>
    </source>
</evidence>
<proteinExistence type="predicted"/>
<dbReference type="PANTHER" id="PTHR34075">
    <property type="entry name" value="BLR3430 PROTEIN"/>
    <property type="match status" value="1"/>
</dbReference>
<dbReference type="Pfam" id="PF12172">
    <property type="entry name" value="zf-ChsH2"/>
    <property type="match status" value="1"/>
</dbReference>
<feature type="domain" description="ChsH2 rubredoxin-like zinc ribbon" evidence="2">
    <location>
        <begin position="31"/>
        <end position="61"/>
    </location>
</feature>
<sequence>MSEADGIMRLRQPISVTYNWSAGPNATSHLNGLLEGTLIGKRCPGCSLVYFPPRNGVCPKCARILGDDVVVGPRGTITTFCVVNVPFLGQKIKLPYVAAQILLDGADISMQHLIQECEATDVRIGMRVEPVWKDRSEWGPSLENIAHFRPTGEPDRDMGAEAGAS</sequence>
<protein>
    <submittedName>
        <fullName evidence="3">Unannotated protein</fullName>
    </submittedName>
</protein>
<organism evidence="3">
    <name type="scientific">freshwater metagenome</name>
    <dbReference type="NCBI Taxonomy" id="449393"/>
    <lineage>
        <taxon>unclassified sequences</taxon>
        <taxon>metagenomes</taxon>
        <taxon>ecological metagenomes</taxon>
    </lineage>
</organism>
<dbReference type="PANTHER" id="PTHR34075:SF5">
    <property type="entry name" value="BLR3430 PROTEIN"/>
    <property type="match status" value="1"/>
</dbReference>
<reference evidence="3" key="1">
    <citation type="submission" date="2020-05" db="EMBL/GenBank/DDBJ databases">
        <authorList>
            <person name="Chiriac C."/>
            <person name="Salcher M."/>
            <person name="Ghai R."/>
            <person name="Kavagutti S V."/>
        </authorList>
    </citation>
    <scope>NUCLEOTIDE SEQUENCE</scope>
</reference>